<dbReference type="RefSeq" id="XP_012894838.1">
    <property type="nucleotide sequence ID" value="XM_013039384.1"/>
</dbReference>
<dbReference type="AlphaFoldDB" id="D8LWZ5"/>
<feature type="domain" description="EF-hand" evidence="1">
    <location>
        <begin position="17"/>
        <end position="52"/>
    </location>
</feature>
<gene>
    <name evidence="2" type="ORF">GSBLH_T00001055001</name>
</gene>
<evidence type="ECO:0000313" key="2">
    <source>
        <dbReference type="EMBL" id="CBK20790.2"/>
    </source>
</evidence>
<dbReference type="InterPro" id="IPR002048">
    <property type="entry name" value="EF_hand_dom"/>
</dbReference>
<dbReference type="GeneID" id="24918334"/>
<dbReference type="SUPFAM" id="SSF47473">
    <property type="entry name" value="EF-hand"/>
    <property type="match status" value="1"/>
</dbReference>
<dbReference type="PROSITE" id="PS50222">
    <property type="entry name" value="EF_HAND_2"/>
    <property type="match status" value="1"/>
</dbReference>
<sequence>MSDSYSTLIDVYRQLTSNKPRMKENFQKLDTDRDECLSQSEFRQLLSKMDIVLNDKDLAYIFNRNASHGRLRYADLSRDLKEYAKSDLSQTMNLQDTSMSEYGADGGTRLRTIRDMNIPKNYSMNAYTHISRQNVSRIEDSFSESQAFPTSVFRSGHIIQPSERRSNASDTSTSVLSALPSYSFRTNLEYIHKNVVVSSLFAISEEVIRSFFAAMQQELIKVASLRHSSFFPVMDSDSSYKYVLMMVWMPRSYINGTVESVFGKEAWRDVCNKHVNSYGLKCDWMIDIHPDYCIDKLLVYCRVC</sequence>
<dbReference type="InterPro" id="IPR011992">
    <property type="entry name" value="EF-hand-dom_pair"/>
</dbReference>
<evidence type="ECO:0000259" key="1">
    <source>
        <dbReference type="PROSITE" id="PS50222"/>
    </source>
</evidence>
<dbReference type="GO" id="GO:0005509">
    <property type="term" value="F:calcium ion binding"/>
    <property type="evidence" value="ECO:0007669"/>
    <property type="project" value="InterPro"/>
</dbReference>
<name>D8LWZ5_BLAHO</name>
<accession>D8LWZ5</accession>
<evidence type="ECO:0000313" key="3">
    <source>
        <dbReference type="Proteomes" id="UP000008312"/>
    </source>
</evidence>
<reference evidence="2" key="1">
    <citation type="submission" date="2010-02" db="EMBL/GenBank/DDBJ databases">
        <title>Sequencing and annotation of the Blastocystis hominis genome.</title>
        <authorList>
            <person name="Wincker P."/>
        </authorList>
    </citation>
    <scope>NUCLEOTIDE SEQUENCE</scope>
    <source>
        <strain evidence="2">Singapore isolate B</strain>
    </source>
</reference>
<dbReference type="Proteomes" id="UP000008312">
    <property type="component" value="Unassembled WGS sequence"/>
</dbReference>
<organism evidence="2">
    <name type="scientific">Blastocystis hominis</name>
    <dbReference type="NCBI Taxonomy" id="12968"/>
    <lineage>
        <taxon>Eukaryota</taxon>
        <taxon>Sar</taxon>
        <taxon>Stramenopiles</taxon>
        <taxon>Bigyra</taxon>
        <taxon>Opalozoa</taxon>
        <taxon>Opalinata</taxon>
        <taxon>Blastocystidae</taxon>
        <taxon>Blastocystis</taxon>
    </lineage>
</organism>
<protein>
    <recommendedName>
        <fullName evidence="1">EF-hand domain-containing protein</fullName>
    </recommendedName>
</protein>
<dbReference type="InParanoid" id="D8LWZ5"/>
<keyword evidence="3" id="KW-1185">Reference proteome</keyword>
<proteinExistence type="predicted"/>
<dbReference type="EMBL" id="FN668639">
    <property type="protein sequence ID" value="CBK20790.2"/>
    <property type="molecule type" value="Genomic_DNA"/>
</dbReference>
<dbReference type="Gene3D" id="1.10.238.10">
    <property type="entry name" value="EF-hand"/>
    <property type="match status" value="1"/>
</dbReference>
<dbReference type="OrthoDB" id="203428at2759"/>